<evidence type="ECO:0000313" key="1">
    <source>
        <dbReference type="EMBL" id="MEQ2198075.1"/>
    </source>
</evidence>
<dbReference type="EMBL" id="JAHRIN010018643">
    <property type="protein sequence ID" value="MEQ2198075.1"/>
    <property type="molecule type" value="Genomic_DNA"/>
</dbReference>
<name>A0ABV0QQH5_9TELE</name>
<protein>
    <submittedName>
        <fullName evidence="1">Uncharacterized protein</fullName>
    </submittedName>
</protein>
<gene>
    <name evidence="1" type="ORF">XENOCAPTIV_007381</name>
</gene>
<reference evidence="1 2" key="1">
    <citation type="submission" date="2021-06" db="EMBL/GenBank/DDBJ databases">
        <authorList>
            <person name="Palmer J.M."/>
        </authorList>
    </citation>
    <scope>NUCLEOTIDE SEQUENCE [LARGE SCALE GENOMIC DNA]</scope>
    <source>
        <strain evidence="1 2">XC_2019</strain>
        <tissue evidence="1">Muscle</tissue>
    </source>
</reference>
<organism evidence="1 2">
    <name type="scientific">Xenoophorus captivus</name>
    <dbReference type="NCBI Taxonomy" id="1517983"/>
    <lineage>
        <taxon>Eukaryota</taxon>
        <taxon>Metazoa</taxon>
        <taxon>Chordata</taxon>
        <taxon>Craniata</taxon>
        <taxon>Vertebrata</taxon>
        <taxon>Euteleostomi</taxon>
        <taxon>Actinopterygii</taxon>
        <taxon>Neopterygii</taxon>
        <taxon>Teleostei</taxon>
        <taxon>Neoteleostei</taxon>
        <taxon>Acanthomorphata</taxon>
        <taxon>Ovalentaria</taxon>
        <taxon>Atherinomorphae</taxon>
        <taxon>Cyprinodontiformes</taxon>
        <taxon>Goodeidae</taxon>
        <taxon>Xenoophorus</taxon>
    </lineage>
</organism>
<proteinExistence type="predicted"/>
<keyword evidence="2" id="KW-1185">Reference proteome</keyword>
<sequence length="128" mass="14167">MRTGLGVQRMMEHKRQIKMFSGTVEQQTVLLGTAQEAQTSAEAHCRTQHLGLGNNKWRAEAWSWDGSWKPEARLKTPGEVERCRPDPPEEGMNMTVCYPSVGQDGVKNEGNAVAIIGAAIMYCCVLFA</sequence>
<comment type="caution">
    <text evidence="1">The sequence shown here is derived from an EMBL/GenBank/DDBJ whole genome shotgun (WGS) entry which is preliminary data.</text>
</comment>
<accession>A0ABV0QQH5</accession>
<evidence type="ECO:0000313" key="2">
    <source>
        <dbReference type="Proteomes" id="UP001434883"/>
    </source>
</evidence>
<feature type="non-terminal residue" evidence="1">
    <location>
        <position position="128"/>
    </location>
</feature>
<dbReference type="Proteomes" id="UP001434883">
    <property type="component" value="Unassembled WGS sequence"/>
</dbReference>